<dbReference type="Proteomes" id="UP000070260">
    <property type="component" value="Chromosome"/>
</dbReference>
<reference evidence="1 2" key="1">
    <citation type="journal article" date="2016" name="PLoS ONE">
        <title>Plasmid Characterization and Chromosome Analysis of Two netF+ Clostridium perfringens Isolates Associated with Foal and Canine Necrotizing Enteritis.</title>
        <authorList>
            <person name="Mehdizadeh Gohari I."/>
            <person name="Kropinski A.M."/>
            <person name="Weese S.J."/>
            <person name="Parreira V.R."/>
            <person name="Whitehead A.E."/>
            <person name="Boerlin P."/>
            <person name="Prescott J.F."/>
        </authorList>
    </citation>
    <scope>NUCLEOTIDE SEQUENCE [LARGE SCALE GENOMIC DNA]</scope>
    <source>
        <strain evidence="1 2">JP838</strain>
    </source>
</reference>
<dbReference type="OrthoDB" id="1936520at2"/>
<dbReference type="PROSITE" id="PS51257">
    <property type="entry name" value="PROKAR_LIPOPROTEIN"/>
    <property type="match status" value="1"/>
</dbReference>
<accession>A0A127EGS7</accession>
<protein>
    <recommendedName>
        <fullName evidence="3">Lipoprotein</fullName>
    </recommendedName>
</protein>
<dbReference type="EMBL" id="CP010994">
    <property type="protein sequence ID" value="AMN35140.1"/>
    <property type="molecule type" value="Genomic_DNA"/>
</dbReference>
<proteinExistence type="predicted"/>
<dbReference type="RefSeq" id="WP_061426964.1">
    <property type="nucleotide sequence ID" value="NZ_CATNZO010000001.1"/>
</dbReference>
<name>A0A127EGS7_CLOPF</name>
<organism evidence="1 2">
    <name type="scientific">Clostridium perfringens</name>
    <dbReference type="NCBI Taxonomy" id="1502"/>
    <lineage>
        <taxon>Bacteria</taxon>
        <taxon>Bacillati</taxon>
        <taxon>Bacillota</taxon>
        <taxon>Clostridia</taxon>
        <taxon>Eubacteriales</taxon>
        <taxon>Clostridiaceae</taxon>
        <taxon>Clostridium</taxon>
    </lineage>
</organism>
<sequence>MKKYFLVFTVILICIIIVGCSNNKVTKMVYQGESLNWESTMKFVSDDKFMVNIKYIGEEELPLYVTFNIEYLGDNTSGGVMEYGELTEKIGGFTLEENYDKEVHGDISKYKNRDKLNIVMKWNDKEETIELKKFLD</sequence>
<gene>
    <name evidence="1" type="ORF">JFP838_05020</name>
</gene>
<dbReference type="PATRIC" id="fig|1502.177.peg.1003"/>
<evidence type="ECO:0000313" key="1">
    <source>
        <dbReference type="EMBL" id="AMN35140.1"/>
    </source>
</evidence>
<evidence type="ECO:0008006" key="3">
    <source>
        <dbReference type="Google" id="ProtNLM"/>
    </source>
</evidence>
<dbReference type="AlphaFoldDB" id="A0A127EGS7"/>
<evidence type="ECO:0000313" key="2">
    <source>
        <dbReference type="Proteomes" id="UP000070260"/>
    </source>
</evidence>